<name>A0ABK0M166_RAT</name>
<organism evidence="1 2">
    <name type="scientific">Rattus norvegicus</name>
    <name type="common">Rat</name>
    <dbReference type="NCBI Taxonomy" id="10116"/>
    <lineage>
        <taxon>Eukaryota</taxon>
        <taxon>Metazoa</taxon>
        <taxon>Chordata</taxon>
        <taxon>Craniata</taxon>
        <taxon>Vertebrata</taxon>
        <taxon>Euteleostomi</taxon>
        <taxon>Mammalia</taxon>
        <taxon>Eutheria</taxon>
        <taxon>Euarchontoglires</taxon>
        <taxon>Glires</taxon>
        <taxon>Rodentia</taxon>
        <taxon>Myomorpha</taxon>
        <taxon>Muroidea</taxon>
        <taxon>Muridae</taxon>
        <taxon>Murinae</taxon>
        <taxon>Rattus</taxon>
    </lineage>
</organism>
<reference evidence="1" key="1">
    <citation type="submission" date="2024-01" db="EMBL/GenBank/DDBJ databases">
        <title>GRCr8: a new rat reference genome assembly contstructed from accurate long reads and long range scaffolding.</title>
        <authorList>
            <person name="Doris P.A."/>
            <person name="Kalbfleisch T."/>
            <person name="Li K."/>
            <person name="Howe K."/>
            <person name="Wood J."/>
        </authorList>
    </citation>
    <scope>NUCLEOTIDE SEQUENCE [LARGE SCALE GENOMIC DNA]</scope>
    <source>
        <strain evidence="1">Brown Norway</strain>
    </source>
</reference>
<dbReference type="Pfam" id="PF21971">
    <property type="entry name" value="LINC-PINT"/>
    <property type="match status" value="1"/>
</dbReference>
<evidence type="ECO:0008006" key="3">
    <source>
        <dbReference type="Google" id="ProtNLM"/>
    </source>
</evidence>
<accession>A0ABK0M166</accession>
<proteinExistence type="predicted"/>
<reference evidence="1" key="3">
    <citation type="submission" date="2025-09" db="UniProtKB">
        <authorList>
            <consortium name="Ensembl"/>
        </authorList>
    </citation>
    <scope>IDENTIFICATION</scope>
    <source>
        <strain evidence="1">Brown Norway</strain>
    </source>
</reference>
<sequence>MQWLSYLGFCSATSPFGMLRGAPGGWWYKRCGRRRRHGSCCCCCCCSHVGAPLSFHREASPVSHDGHDIMKQHCGEESIRGAHGYKTSE</sequence>
<keyword evidence="2" id="KW-1185">Reference proteome</keyword>
<reference evidence="1" key="2">
    <citation type="submission" date="2025-08" db="UniProtKB">
        <authorList>
            <consortium name="Ensembl"/>
        </authorList>
    </citation>
    <scope>IDENTIFICATION</scope>
    <source>
        <strain evidence="1">Brown Norway</strain>
    </source>
</reference>
<evidence type="ECO:0000313" key="1">
    <source>
        <dbReference type="Ensembl" id="ENSRNOP00000108558.1"/>
    </source>
</evidence>
<dbReference type="InterPro" id="IPR054147">
    <property type="entry name" value="LINC-PINT"/>
</dbReference>
<protein>
    <recommendedName>
        <fullName evidence="3">Secreted protein</fullName>
    </recommendedName>
</protein>
<dbReference type="GeneTree" id="ENSGT01100000267096"/>
<evidence type="ECO:0000313" key="2">
    <source>
        <dbReference type="Proteomes" id="UP000002494"/>
    </source>
</evidence>
<dbReference type="Proteomes" id="UP000002494">
    <property type="component" value="Chromosome 4"/>
</dbReference>
<dbReference type="Ensembl" id="ENSRNOT00000158498.1">
    <property type="protein sequence ID" value="ENSRNOP00000108558.1"/>
    <property type="gene ID" value="ENSRNOG00000082578.1"/>
</dbReference>